<name>A0A514D6N7_9VIRU</name>
<protein>
    <recommendedName>
        <fullName evidence="1">RNA-directed RNA polymerase</fullName>
        <ecNumber evidence="1">2.7.7.48</ecNumber>
    </recommendedName>
    <alternativeName>
        <fullName evidence="7">RNA replicase beta chain</fullName>
    </alternativeName>
</protein>
<gene>
    <name evidence="11" type="ORF">H3Bulk42307_000001</name>
</gene>
<evidence type="ECO:0000256" key="1">
    <source>
        <dbReference type="ARBA" id="ARBA00012494"/>
    </source>
</evidence>
<feature type="binding site" evidence="9">
    <location>
        <position position="292"/>
    </location>
    <ligand>
        <name>Mg(2+)</name>
        <dbReference type="ChEBI" id="CHEBI:18420"/>
        <label>2</label>
    </ligand>
</feature>
<dbReference type="EMBL" id="MN034717">
    <property type="protein sequence ID" value="QDH89246.1"/>
    <property type="molecule type" value="Genomic_RNA"/>
</dbReference>
<organism evidence="11">
    <name type="scientific">Leviviridae sp</name>
    <dbReference type="NCBI Taxonomy" id="2027243"/>
    <lineage>
        <taxon>Viruses</taxon>
        <taxon>Riboviria</taxon>
        <taxon>Orthornavirae</taxon>
        <taxon>Lenarviricota</taxon>
        <taxon>Leviviricetes</taxon>
        <taxon>Norzivirales</taxon>
        <taxon>Fiersviridae</taxon>
    </lineage>
</organism>
<dbReference type="GO" id="GO:0046872">
    <property type="term" value="F:metal ion binding"/>
    <property type="evidence" value="ECO:0007669"/>
    <property type="project" value="UniProtKB-KW"/>
</dbReference>
<evidence type="ECO:0000256" key="4">
    <source>
        <dbReference type="ARBA" id="ARBA00022695"/>
    </source>
</evidence>
<evidence type="ECO:0000313" key="11">
    <source>
        <dbReference type="EMBL" id="QDH89246.1"/>
    </source>
</evidence>
<dbReference type="InterPro" id="IPR007096">
    <property type="entry name" value="RNA-dir_Rpol_cat_phage"/>
</dbReference>
<feature type="binding site" evidence="9">
    <location>
        <position position="375"/>
    </location>
    <ligand>
        <name>Mg(2+)</name>
        <dbReference type="ChEBI" id="CHEBI:18420"/>
        <label>2</label>
    </ligand>
</feature>
<dbReference type="GO" id="GO:0000166">
    <property type="term" value="F:nucleotide binding"/>
    <property type="evidence" value="ECO:0007669"/>
    <property type="project" value="UniProtKB-KW"/>
</dbReference>
<keyword evidence="9" id="KW-0479">Metal-binding</keyword>
<dbReference type="InterPro" id="IPR005093">
    <property type="entry name" value="RNArep_beta"/>
</dbReference>
<keyword evidence="6" id="KW-0693">Viral RNA replication</keyword>
<evidence type="ECO:0000256" key="8">
    <source>
        <dbReference type="ARBA" id="ARBA00048744"/>
    </source>
</evidence>
<evidence type="ECO:0000256" key="2">
    <source>
        <dbReference type="ARBA" id="ARBA00022484"/>
    </source>
</evidence>
<dbReference type="GO" id="GO:0039694">
    <property type="term" value="P:viral RNA genome replication"/>
    <property type="evidence" value="ECO:0007669"/>
    <property type="project" value="InterPro"/>
</dbReference>
<evidence type="ECO:0000256" key="5">
    <source>
        <dbReference type="ARBA" id="ARBA00022741"/>
    </source>
</evidence>
<feature type="domain" description="RdRp catalytic" evidence="10">
    <location>
        <begin position="277"/>
        <end position="407"/>
    </location>
</feature>
<evidence type="ECO:0000256" key="6">
    <source>
        <dbReference type="ARBA" id="ARBA00022953"/>
    </source>
</evidence>
<evidence type="ECO:0000256" key="3">
    <source>
        <dbReference type="ARBA" id="ARBA00022679"/>
    </source>
</evidence>
<reference evidence="11" key="1">
    <citation type="submission" date="2019-05" db="EMBL/GenBank/DDBJ databases">
        <title>Metatranscriptomic reconstruction reveals RNA viruses with the potential to shape carbon cycling in soil.</title>
        <authorList>
            <person name="Starr E.P."/>
            <person name="Nuccio E."/>
            <person name="Pett-Ridge J."/>
            <person name="Banfield J.F."/>
            <person name="Firestone M.K."/>
        </authorList>
    </citation>
    <scope>NUCLEOTIDE SEQUENCE</scope>
    <source>
        <strain evidence="11">H3_Bulk_42_scaffold_307</strain>
    </source>
</reference>
<dbReference type="Pfam" id="PF03431">
    <property type="entry name" value="RNA_replicase_B"/>
    <property type="match status" value="1"/>
</dbReference>
<proteinExistence type="predicted"/>
<dbReference type="PROSITE" id="PS50522">
    <property type="entry name" value="RDRP_PHAGE"/>
    <property type="match status" value="1"/>
</dbReference>
<accession>A0A514D6N7</accession>
<dbReference type="GO" id="GO:0003968">
    <property type="term" value="F:RNA-directed RNA polymerase activity"/>
    <property type="evidence" value="ECO:0007669"/>
    <property type="project" value="UniProtKB-KW"/>
</dbReference>
<keyword evidence="9" id="KW-0460">Magnesium</keyword>
<keyword evidence="2 11" id="KW-0696">RNA-directed RNA polymerase</keyword>
<keyword evidence="3" id="KW-0808">Transferase</keyword>
<comment type="catalytic activity">
    <reaction evidence="8">
        <text>RNA(n) + a ribonucleoside 5'-triphosphate = RNA(n+1) + diphosphate</text>
        <dbReference type="Rhea" id="RHEA:21248"/>
        <dbReference type="Rhea" id="RHEA-COMP:14527"/>
        <dbReference type="Rhea" id="RHEA-COMP:17342"/>
        <dbReference type="ChEBI" id="CHEBI:33019"/>
        <dbReference type="ChEBI" id="CHEBI:61557"/>
        <dbReference type="ChEBI" id="CHEBI:140395"/>
        <dbReference type="EC" id="2.7.7.48"/>
    </reaction>
</comment>
<dbReference type="EC" id="2.7.7.48" evidence="1"/>
<sequence length="576" mass="65439">MSNWIEAWTPEKAERFLLDVSAHLAELGGPLTRDLHQLVVERRYIDLINFRFDYTRSEYSDLLYARQIHALFHKQEWMDLGLDPRGVAEKKFWEMEKRCEETNANLEAGRLDADAWRVITLARHKIRRILGRVPGFSKLKISFGPGATTNVKGRTASPRAKLNARLACSRELLPVVGRLLAEVPLWTWSHSVKGHINVLTDVDHPRYNDVDEVIHWPEVEVHAGKLTFVPKDARSMRAIMVEPTLNGAIQKGVGSYLKERMLRCVNLNLSDQTRNQRLAMEGSIHGGYATVDLSSASDTVSVGIVRLLLPEEWFDFLSELTTGEINSPDGVRTLEKFSSMGNGFTFELESLLFYSIAKSVVELLDLQGEVSVFGDDIIVNSRAYSLLASVLTQFGFLVNNEKSFWEGPFRESCGADWFEGKSIRPYYQKKLMSERQLYTFHNWAIRNCEHTLAALLLGWTNSSMRLWGPDGYGDGHLIGSFHLHSSRKAKRGGWAGGSFDTYSLRPRRFKTAYDTDWVFPSYSVYTRSGERDRTDPDIVRGSSGYAKLSLYTLASTVFRRDSGPNLDPTPEYLRDS</sequence>
<comment type="cofactor">
    <cofactor evidence="9">
        <name>Mg(2+)</name>
        <dbReference type="ChEBI" id="CHEBI:18420"/>
    </cofactor>
    <text evidence="9">Binds 2 Mg(2+) per subunit.</text>
</comment>
<evidence type="ECO:0000256" key="7">
    <source>
        <dbReference type="ARBA" id="ARBA00030248"/>
    </source>
</evidence>
<evidence type="ECO:0000259" key="10">
    <source>
        <dbReference type="PROSITE" id="PS50522"/>
    </source>
</evidence>
<evidence type="ECO:0000256" key="9">
    <source>
        <dbReference type="PIRSR" id="PIRSR605093-1"/>
    </source>
</evidence>
<keyword evidence="5" id="KW-0547">Nucleotide-binding</keyword>
<feature type="binding site" evidence="9">
    <location>
        <position position="376"/>
    </location>
    <ligand>
        <name>Mg(2+)</name>
        <dbReference type="ChEBI" id="CHEBI:18420"/>
        <label>2</label>
    </ligand>
</feature>
<keyword evidence="4" id="KW-0548">Nucleotidyltransferase</keyword>